<accession>A0ACC0KWC9</accession>
<proteinExistence type="predicted"/>
<sequence length="388" mass="43603">MFVIVLARDQHVVQQAQHAVQPGQQPLHGALKDGRLTPNRTNVKQLTVVGVAFVSGPCFYLGGVGGRGPRARTLNALGELDGFGQRELCNILRVQLLFFETGPHSHHEAIAERFFDVAEPAVRGQTAQPRRPLRMRLAGLLYRREEVVTLPEPYSFWCEMTLFLHPGSDPLNLNFTPSECKFSLTPGDVMSFTLYPFLLNQHPRMLMKLQSLPHRPDAITPRSQPSQLSPNLRPCRTFLNPRTVFTSEVKMSSRSRRKRARSPSSSSSLSSESSSEARTPSPPPRKKRRKVPDAEGEFVSTSNAISLNNMIPEFDPVKDNVDAWLNIIESYTKTFAWSDRMTRYQALNKLKGSAKTYEAPNEAANGTQNGRSREYEALDPIDSWESEN</sequence>
<evidence type="ECO:0000313" key="2">
    <source>
        <dbReference type="Proteomes" id="UP001064048"/>
    </source>
</evidence>
<gene>
    <name evidence="1" type="ORF">MSG28_001826</name>
</gene>
<evidence type="ECO:0000313" key="1">
    <source>
        <dbReference type="EMBL" id="KAI8440607.1"/>
    </source>
</evidence>
<dbReference type="EMBL" id="CM046102">
    <property type="protein sequence ID" value="KAI8440607.1"/>
    <property type="molecule type" value="Genomic_DNA"/>
</dbReference>
<name>A0ACC0KWC9_CHOFU</name>
<comment type="caution">
    <text evidence="1">The sequence shown here is derived from an EMBL/GenBank/DDBJ whole genome shotgun (WGS) entry which is preliminary data.</text>
</comment>
<protein>
    <submittedName>
        <fullName evidence="1">Uncharacterized protein</fullName>
    </submittedName>
</protein>
<dbReference type="Proteomes" id="UP001064048">
    <property type="component" value="Chromosome 2"/>
</dbReference>
<organism evidence="1 2">
    <name type="scientific">Choristoneura fumiferana</name>
    <name type="common">Spruce budworm moth</name>
    <name type="synonym">Archips fumiferana</name>
    <dbReference type="NCBI Taxonomy" id="7141"/>
    <lineage>
        <taxon>Eukaryota</taxon>
        <taxon>Metazoa</taxon>
        <taxon>Ecdysozoa</taxon>
        <taxon>Arthropoda</taxon>
        <taxon>Hexapoda</taxon>
        <taxon>Insecta</taxon>
        <taxon>Pterygota</taxon>
        <taxon>Neoptera</taxon>
        <taxon>Endopterygota</taxon>
        <taxon>Lepidoptera</taxon>
        <taxon>Glossata</taxon>
        <taxon>Ditrysia</taxon>
        <taxon>Tortricoidea</taxon>
        <taxon>Tortricidae</taxon>
        <taxon>Tortricinae</taxon>
        <taxon>Choristoneura</taxon>
    </lineage>
</organism>
<reference evidence="1 2" key="1">
    <citation type="journal article" date="2022" name="Genome Biol. Evol.">
        <title>The Spruce Budworm Genome: Reconstructing the Evolutionary History of Antifreeze Proteins.</title>
        <authorList>
            <person name="Beliveau C."/>
            <person name="Gagne P."/>
            <person name="Picq S."/>
            <person name="Vernygora O."/>
            <person name="Keeling C.I."/>
            <person name="Pinkney K."/>
            <person name="Doucet D."/>
            <person name="Wen F."/>
            <person name="Johnston J.S."/>
            <person name="Maaroufi H."/>
            <person name="Boyle B."/>
            <person name="Laroche J."/>
            <person name="Dewar K."/>
            <person name="Juretic N."/>
            <person name="Blackburn G."/>
            <person name="Nisole A."/>
            <person name="Brunet B."/>
            <person name="Brandao M."/>
            <person name="Lumley L."/>
            <person name="Duan J."/>
            <person name="Quan G."/>
            <person name="Lucarotti C.J."/>
            <person name="Roe A.D."/>
            <person name="Sperling F.A.H."/>
            <person name="Levesque R.C."/>
            <person name="Cusson M."/>
        </authorList>
    </citation>
    <scope>NUCLEOTIDE SEQUENCE [LARGE SCALE GENOMIC DNA]</scope>
    <source>
        <strain evidence="1">Glfc:IPQL:Cfum</strain>
    </source>
</reference>
<keyword evidence="2" id="KW-1185">Reference proteome</keyword>